<proteinExistence type="inferred from homology"/>
<feature type="domain" description="UspA" evidence="2">
    <location>
        <begin position="1"/>
        <end position="135"/>
    </location>
</feature>
<dbReference type="InterPro" id="IPR014729">
    <property type="entry name" value="Rossmann-like_a/b/a_fold"/>
</dbReference>
<dbReference type="InterPro" id="IPR006015">
    <property type="entry name" value="Universal_stress_UspA"/>
</dbReference>
<organism evidence="3 4">
    <name type="scientific">Parasedimentitalea marina</name>
    <dbReference type="NCBI Taxonomy" id="2483033"/>
    <lineage>
        <taxon>Bacteria</taxon>
        <taxon>Pseudomonadati</taxon>
        <taxon>Pseudomonadota</taxon>
        <taxon>Alphaproteobacteria</taxon>
        <taxon>Rhodobacterales</taxon>
        <taxon>Paracoccaceae</taxon>
        <taxon>Parasedimentitalea</taxon>
    </lineage>
</organism>
<reference evidence="3 4" key="1">
    <citation type="submission" date="2018-10" db="EMBL/GenBank/DDBJ databases">
        <title>Parasedimentitalea marina sp. nov., a psychrophilic bacterium isolated from deep seawater of the New Britain Trench.</title>
        <authorList>
            <person name="Cao J."/>
        </authorList>
    </citation>
    <scope>NUCLEOTIDE SEQUENCE [LARGE SCALE GENOMIC DNA]</scope>
    <source>
        <strain evidence="3 4">W43</strain>
    </source>
</reference>
<accession>A0A3T0N591</accession>
<dbReference type="AlphaFoldDB" id="A0A3T0N591"/>
<dbReference type="KEGG" id="sedi:EBB79_15485"/>
<evidence type="ECO:0000313" key="4">
    <source>
        <dbReference type="Proteomes" id="UP000283063"/>
    </source>
</evidence>
<dbReference type="PANTHER" id="PTHR46268">
    <property type="entry name" value="STRESS RESPONSE PROTEIN NHAX"/>
    <property type="match status" value="1"/>
</dbReference>
<keyword evidence="4" id="KW-1185">Reference proteome</keyword>
<dbReference type="PRINTS" id="PR01438">
    <property type="entry name" value="UNVRSLSTRESS"/>
</dbReference>
<sequence length="135" mass="14520">MYKHILVPVLFDERHDTQASYLAARTLADDGATFTVVHVMEPIPSYATAEIPGEVLANTRNEVEKALVQSASALPGAVPMLISGHAGRAIVDYADENGVDCIIVASHRPGFEDLFLGSTAARVVRHAKCSVHVIR</sequence>
<dbReference type="Pfam" id="PF00582">
    <property type="entry name" value="Usp"/>
    <property type="match status" value="1"/>
</dbReference>
<comment type="similarity">
    <text evidence="1">Belongs to the universal stress protein A family.</text>
</comment>
<dbReference type="EMBL" id="CP033219">
    <property type="protein sequence ID" value="AZV79139.1"/>
    <property type="molecule type" value="Genomic_DNA"/>
</dbReference>
<gene>
    <name evidence="3" type="ORF">EBB79_15485</name>
</gene>
<evidence type="ECO:0000313" key="3">
    <source>
        <dbReference type="EMBL" id="AZV79139.1"/>
    </source>
</evidence>
<evidence type="ECO:0000256" key="1">
    <source>
        <dbReference type="ARBA" id="ARBA00008791"/>
    </source>
</evidence>
<name>A0A3T0N591_9RHOB</name>
<dbReference type="PANTHER" id="PTHR46268:SF6">
    <property type="entry name" value="UNIVERSAL STRESS PROTEIN UP12"/>
    <property type="match status" value="1"/>
</dbReference>
<dbReference type="Gene3D" id="3.40.50.620">
    <property type="entry name" value="HUPs"/>
    <property type="match status" value="1"/>
</dbReference>
<dbReference type="SUPFAM" id="SSF52402">
    <property type="entry name" value="Adenine nucleotide alpha hydrolases-like"/>
    <property type="match status" value="1"/>
</dbReference>
<dbReference type="InterPro" id="IPR006016">
    <property type="entry name" value="UspA"/>
</dbReference>
<dbReference type="OrthoDB" id="9792500at2"/>
<evidence type="ECO:0000259" key="2">
    <source>
        <dbReference type="Pfam" id="PF00582"/>
    </source>
</evidence>
<dbReference type="CDD" id="cd00293">
    <property type="entry name" value="USP-like"/>
    <property type="match status" value="1"/>
</dbReference>
<dbReference type="RefSeq" id="WP_127749688.1">
    <property type="nucleotide sequence ID" value="NZ_CP033219.1"/>
</dbReference>
<dbReference type="Proteomes" id="UP000283063">
    <property type="component" value="Chromosome"/>
</dbReference>
<protein>
    <submittedName>
        <fullName evidence="3">Universal stress protein</fullName>
    </submittedName>
</protein>